<dbReference type="GO" id="GO:0016020">
    <property type="term" value="C:membrane"/>
    <property type="evidence" value="ECO:0007669"/>
    <property type="project" value="UniProtKB-SubCell"/>
</dbReference>
<dbReference type="Pfam" id="PF02060">
    <property type="entry name" value="ISK_Channel"/>
    <property type="match status" value="1"/>
</dbReference>
<feature type="transmembrane region" description="Helical" evidence="6">
    <location>
        <begin position="59"/>
        <end position="80"/>
    </location>
</feature>
<keyword evidence="3 6" id="KW-0812">Transmembrane</keyword>
<evidence type="ECO:0008006" key="9">
    <source>
        <dbReference type="Google" id="ProtNLM"/>
    </source>
</evidence>
<organism evidence="7 8">
    <name type="scientific">Coilia grayii</name>
    <name type="common">Gray's grenadier anchovy</name>
    <dbReference type="NCBI Taxonomy" id="363190"/>
    <lineage>
        <taxon>Eukaryota</taxon>
        <taxon>Metazoa</taxon>
        <taxon>Chordata</taxon>
        <taxon>Craniata</taxon>
        <taxon>Vertebrata</taxon>
        <taxon>Euteleostomi</taxon>
        <taxon>Actinopterygii</taxon>
        <taxon>Neopterygii</taxon>
        <taxon>Teleostei</taxon>
        <taxon>Clupei</taxon>
        <taxon>Clupeiformes</taxon>
        <taxon>Clupeoidei</taxon>
        <taxon>Engraulidae</taxon>
        <taxon>Coilinae</taxon>
        <taxon>Coilia</taxon>
    </lineage>
</organism>
<evidence type="ECO:0000256" key="5">
    <source>
        <dbReference type="ARBA" id="ARBA00023136"/>
    </source>
</evidence>
<proteinExistence type="inferred from homology"/>
<keyword evidence="8" id="KW-1185">Reference proteome</keyword>
<dbReference type="PANTHER" id="PTHR15282:SF10">
    <property type="entry name" value="POTASSIUM VOLTAGE-GATED CHANNEL SUBFAMILY E MEMBER 1"/>
    <property type="match status" value="1"/>
</dbReference>
<dbReference type="PRINTS" id="PR00168">
    <property type="entry name" value="KCNECHANNEL"/>
</dbReference>
<evidence type="ECO:0000256" key="3">
    <source>
        <dbReference type="ARBA" id="ARBA00022692"/>
    </source>
</evidence>
<evidence type="ECO:0000313" key="8">
    <source>
        <dbReference type="Proteomes" id="UP001591681"/>
    </source>
</evidence>
<protein>
    <recommendedName>
        <fullName evidence="9">Potassium voltage-gated channel subfamily E member 1</fullName>
    </recommendedName>
</protein>
<dbReference type="EMBL" id="JBHFQA010000020">
    <property type="protein sequence ID" value="KAL2080992.1"/>
    <property type="molecule type" value="Genomic_DNA"/>
</dbReference>
<keyword evidence="5 6" id="KW-0472">Membrane</keyword>
<evidence type="ECO:0000256" key="1">
    <source>
        <dbReference type="ARBA" id="ARBA00004167"/>
    </source>
</evidence>
<evidence type="ECO:0000256" key="2">
    <source>
        <dbReference type="ARBA" id="ARBA00005688"/>
    </source>
</evidence>
<comment type="caution">
    <text evidence="7">The sequence shown here is derived from an EMBL/GenBank/DDBJ whole genome shotgun (WGS) entry which is preliminary data.</text>
</comment>
<dbReference type="InterPro" id="IPR000369">
    <property type="entry name" value="K_chnl_KCNE"/>
</dbReference>
<name>A0ABD1J1J1_9TELE</name>
<evidence type="ECO:0000256" key="6">
    <source>
        <dbReference type="SAM" id="Phobius"/>
    </source>
</evidence>
<sequence length="138" mass="15161">MLLQNSTSLQTLLVSLLEYLNKTSMMAPSSVSSTTAHPPVVLPLAQGQVKGQGQGQGMIYIFLVVGLFSFFTFGIMMSYIRSKKLENSQDPYHQYIARDWASVLAPPVLNLRQVLRGTDPRKDPLVIGNPAAVERLPG</sequence>
<dbReference type="AlphaFoldDB" id="A0ABD1J1J1"/>
<comment type="subcellular location">
    <subcellularLocation>
        <location evidence="1">Membrane</location>
        <topology evidence="1">Single-pass membrane protein</topology>
    </subcellularLocation>
</comment>
<dbReference type="PANTHER" id="PTHR15282">
    <property type="entry name" value="POTASSIUM VOLTAGE-GATED CHANNEL SUBFAMILY E MEMBER 1, 3"/>
    <property type="match status" value="1"/>
</dbReference>
<accession>A0ABD1J1J1</accession>
<gene>
    <name evidence="7" type="ORF">ACEWY4_022845</name>
</gene>
<reference evidence="7 8" key="1">
    <citation type="submission" date="2024-09" db="EMBL/GenBank/DDBJ databases">
        <title>A chromosome-level genome assembly of Gray's grenadier anchovy, Coilia grayii.</title>
        <authorList>
            <person name="Fu Z."/>
        </authorList>
    </citation>
    <scope>NUCLEOTIDE SEQUENCE [LARGE SCALE GENOMIC DNA]</scope>
    <source>
        <strain evidence="7">G4</strain>
        <tissue evidence="7">Muscle</tissue>
    </source>
</reference>
<comment type="similarity">
    <text evidence="2">Belongs to the potassium channel KCNE family.</text>
</comment>
<evidence type="ECO:0000313" key="7">
    <source>
        <dbReference type="EMBL" id="KAL2080992.1"/>
    </source>
</evidence>
<evidence type="ECO:0000256" key="4">
    <source>
        <dbReference type="ARBA" id="ARBA00022989"/>
    </source>
</evidence>
<dbReference type="Proteomes" id="UP001591681">
    <property type="component" value="Unassembled WGS sequence"/>
</dbReference>
<keyword evidence="4 6" id="KW-1133">Transmembrane helix</keyword>